<evidence type="ECO:0000313" key="2">
    <source>
        <dbReference type="EMBL" id="SPD30429.1"/>
    </source>
</evidence>
<feature type="region of interest" description="Disordered" evidence="1">
    <location>
        <begin position="17"/>
        <end position="76"/>
    </location>
</feature>
<name>A0A2N9J1V1_FAGSY</name>
<dbReference type="AlphaFoldDB" id="A0A2N9J1V1"/>
<feature type="compositionally biased region" description="Basic and acidic residues" evidence="1">
    <location>
        <begin position="26"/>
        <end position="76"/>
    </location>
</feature>
<organism evidence="2">
    <name type="scientific">Fagus sylvatica</name>
    <name type="common">Beechnut</name>
    <dbReference type="NCBI Taxonomy" id="28930"/>
    <lineage>
        <taxon>Eukaryota</taxon>
        <taxon>Viridiplantae</taxon>
        <taxon>Streptophyta</taxon>
        <taxon>Embryophyta</taxon>
        <taxon>Tracheophyta</taxon>
        <taxon>Spermatophyta</taxon>
        <taxon>Magnoliopsida</taxon>
        <taxon>eudicotyledons</taxon>
        <taxon>Gunneridae</taxon>
        <taxon>Pentapetalae</taxon>
        <taxon>rosids</taxon>
        <taxon>fabids</taxon>
        <taxon>Fagales</taxon>
        <taxon>Fagaceae</taxon>
        <taxon>Fagus</taxon>
    </lineage>
</organism>
<gene>
    <name evidence="2" type="ORF">FSB_LOCUS58311</name>
</gene>
<protein>
    <submittedName>
        <fullName evidence="2">Uncharacterized protein</fullName>
    </submittedName>
</protein>
<reference evidence="2" key="1">
    <citation type="submission" date="2018-02" db="EMBL/GenBank/DDBJ databases">
        <authorList>
            <person name="Cohen D.B."/>
            <person name="Kent A.D."/>
        </authorList>
    </citation>
    <scope>NUCLEOTIDE SEQUENCE</scope>
</reference>
<accession>A0A2N9J1V1</accession>
<dbReference type="EMBL" id="OIVN01006315">
    <property type="protein sequence ID" value="SPD30429.1"/>
    <property type="molecule type" value="Genomic_DNA"/>
</dbReference>
<proteinExistence type="predicted"/>
<sequence length="76" mass="9323">MVQRVYRSWCGIERETAEQRAAQDLSEGRAEKRRERDQPEKQKVTARAWSREAKTERERDRSSWWTVDSRRQRESR</sequence>
<evidence type="ECO:0000256" key="1">
    <source>
        <dbReference type="SAM" id="MobiDB-lite"/>
    </source>
</evidence>